<reference evidence="2" key="1">
    <citation type="journal article" date="2019" name="Nat. Commun.">
        <title>Genome-wide association mapping of date palm fruit traits.</title>
        <authorList>
            <person name="Hazzouri K.M."/>
            <person name="Gros-Balthazard M."/>
            <person name="Flowers J.M."/>
            <person name="Copetti D."/>
            <person name="Lemansour A."/>
            <person name="Lebrun M."/>
            <person name="Masmoudi K."/>
            <person name="Ferrand S."/>
            <person name="Dhar M.I."/>
            <person name="Fresquez Z.A."/>
            <person name="Rosas U."/>
            <person name="Zhang J."/>
            <person name="Talag J."/>
            <person name="Lee S."/>
            <person name="Kudrna D."/>
            <person name="Powell R.F."/>
            <person name="Leitch I.J."/>
            <person name="Krueger R.R."/>
            <person name="Wing R.A."/>
            <person name="Amiri K.M.A."/>
            <person name="Purugganan M.D."/>
        </authorList>
    </citation>
    <scope>NUCLEOTIDE SEQUENCE [LARGE SCALE GENOMIC DNA]</scope>
    <source>
        <strain evidence="2">cv. Khalas</strain>
    </source>
</reference>
<sequence length="650" mass="75933">MESLPDIYALTGLQIGDIQSYVSRAFLYFAPLSKRLLILVDNRPWLMNKQSRSTKLWQLMVTKYRISPFTNTRVLQKDSKTGSKYVKDGGHQSNHDKSKRSYRWLPSINSAKWQERYLFPVMDLSKALQGFLVFEVIWKDVHGINYLNELQADTSLALEVRSMTKWEFFSPEQASSCISLWFSGRISETQSLKIYLRKLSDLDVQHWNPHSFSRDMLQQKAFPLEVLLEDEFLDVQEPPSGTNGTVNNMQPCNKENSQYEDTCDFYHDSVNTLVMSEEKKSLKRIEMEEEPFIAPTQYADTLILFKSSDSLLPFKLRKIIMSDIRLLTLLESGLPSWVIFFQSYPLFCHFYRPWMRPLARTLYILISLVTVMIGFYDLYKNVPLLKAAAARLCGPLFSWIEEWDMVTRIQYLGTMLFLQNLRKSFKWLLVMSRAIKAIFTTISQPFIGPFSSLWNACAKMKELFSSRIWFMIESMYGLVIDIIEVLLWPFEFFYSYIWSTATLVYPLVCSIWKLVLAPIKCALMLANLMGSLLSNSYALVQDVWETISSIFQFTYLSETHQASYDVSVLEGLWNDLFSQVFRAVRSIIKGLSTFFIACNRHRLSIHNHLRAFIQHVVRHTHLAPKTCQCQQTLQRDHQHEEDCQECDRCK</sequence>
<keyword evidence="1" id="KW-1133">Transmembrane helix</keyword>
<dbReference type="OrthoDB" id="1915931at2759"/>
<dbReference type="RefSeq" id="XP_026661829.2">
    <property type="nucleotide sequence ID" value="XM_026806028.2"/>
</dbReference>
<feature type="transmembrane region" description="Helical" evidence="1">
    <location>
        <begin position="361"/>
        <end position="379"/>
    </location>
</feature>
<evidence type="ECO:0000313" key="2">
    <source>
        <dbReference type="Proteomes" id="UP000228380"/>
    </source>
</evidence>
<protein>
    <submittedName>
        <fullName evidence="3">Uncharacterized protein LOC103710629 isoform X1</fullName>
    </submittedName>
</protein>
<reference evidence="3" key="2">
    <citation type="submission" date="2025-08" db="UniProtKB">
        <authorList>
            <consortium name="RefSeq"/>
        </authorList>
    </citation>
    <scope>IDENTIFICATION</scope>
    <source>
        <tissue evidence="3">Young leaves</tissue>
    </source>
</reference>
<evidence type="ECO:0000256" key="1">
    <source>
        <dbReference type="SAM" id="Phobius"/>
    </source>
</evidence>
<proteinExistence type="predicted"/>
<dbReference type="AlphaFoldDB" id="A0A8B8J6K6"/>
<accession>A0A8B8J6K6</accession>
<feature type="transmembrane region" description="Helical" evidence="1">
    <location>
        <begin position="496"/>
        <end position="516"/>
    </location>
</feature>
<dbReference type="GeneID" id="103710629"/>
<keyword evidence="1" id="KW-0812">Transmembrane</keyword>
<dbReference type="PANTHER" id="PTHR34553:SF2">
    <property type="entry name" value="(WILD MALAYSIAN BANANA) HYPOTHETICAL PROTEIN"/>
    <property type="match status" value="1"/>
</dbReference>
<keyword evidence="2" id="KW-1185">Reference proteome</keyword>
<name>A0A8B8J6K6_PHODC</name>
<dbReference type="PANTHER" id="PTHR34553">
    <property type="entry name" value="OS05G0597400 PROTEIN"/>
    <property type="match status" value="1"/>
</dbReference>
<evidence type="ECO:0000313" key="3">
    <source>
        <dbReference type="RefSeq" id="XP_026661829.2"/>
    </source>
</evidence>
<gene>
    <name evidence="3" type="primary">LOC103710629</name>
</gene>
<keyword evidence="1" id="KW-0472">Membrane</keyword>
<dbReference type="Proteomes" id="UP000228380">
    <property type="component" value="Chromosome 7"/>
</dbReference>
<organism evidence="2 3">
    <name type="scientific">Phoenix dactylifera</name>
    <name type="common">Date palm</name>
    <dbReference type="NCBI Taxonomy" id="42345"/>
    <lineage>
        <taxon>Eukaryota</taxon>
        <taxon>Viridiplantae</taxon>
        <taxon>Streptophyta</taxon>
        <taxon>Embryophyta</taxon>
        <taxon>Tracheophyta</taxon>
        <taxon>Spermatophyta</taxon>
        <taxon>Magnoliopsida</taxon>
        <taxon>Liliopsida</taxon>
        <taxon>Arecaceae</taxon>
        <taxon>Coryphoideae</taxon>
        <taxon>Phoeniceae</taxon>
        <taxon>Phoenix</taxon>
    </lineage>
</organism>
<feature type="transmembrane region" description="Helical" evidence="1">
    <location>
        <begin position="468"/>
        <end position="490"/>
    </location>
</feature>